<name>A0A0N4ZGI5_PARTI</name>
<organism evidence="1 2">
    <name type="scientific">Parastrongyloides trichosuri</name>
    <name type="common">Possum-specific nematode worm</name>
    <dbReference type="NCBI Taxonomy" id="131310"/>
    <lineage>
        <taxon>Eukaryota</taxon>
        <taxon>Metazoa</taxon>
        <taxon>Ecdysozoa</taxon>
        <taxon>Nematoda</taxon>
        <taxon>Chromadorea</taxon>
        <taxon>Rhabditida</taxon>
        <taxon>Tylenchina</taxon>
        <taxon>Panagrolaimomorpha</taxon>
        <taxon>Strongyloidoidea</taxon>
        <taxon>Strongyloididae</taxon>
        <taxon>Parastrongyloides</taxon>
    </lineage>
</organism>
<sequence length="160" mass="18452">MGKRKHQEIAVIEIKDEVFDVKEEIEEVIHELPVKKKRLSHQPFIENGDDDEYDVWLVCKAKSVSNSVLDAIKFPRHVKDKHLYVEFEEDGNSEACECDFRPVQNQAVILQKSKKKLSKGEASEFCVKDNIDGVVYITPADEVFLDFPLPPEDDYSTLKK</sequence>
<proteinExistence type="predicted"/>
<evidence type="ECO:0000313" key="2">
    <source>
        <dbReference type="WBParaSite" id="PTRK_0000689300.1"/>
    </source>
</evidence>
<protein>
    <submittedName>
        <fullName evidence="2">DUF1681 domain-containing protein</fullName>
    </submittedName>
</protein>
<dbReference type="WBParaSite" id="PTRK_0000689300.1">
    <property type="protein sequence ID" value="PTRK_0000689300.1"/>
    <property type="gene ID" value="PTRK_0000689300"/>
</dbReference>
<reference evidence="2" key="1">
    <citation type="submission" date="2017-02" db="UniProtKB">
        <authorList>
            <consortium name="WormBaseParasite"/>
        </authorList>
    </citation>
    <scope>IDENTIFICATION</scope>
</reference>
<dbReference type="AlphaFoldDB" id="A0A0N4ZGI5"/>
<dbReference type="Proteomes" id="UP000038045">
    <property type="component" value="Unplaced"/>
</dbReference>
<accession>A0A0N4ZGI5</accession>
<evidence type="ECO:0000313" key="1">
    <source>
        <dbReference type="Proteomes" id="UP000038045"/>
    </source>
</evidence>
<keyword evidence="1" id="KW-1185">Reference proteome</keyword>